<keyword evidence="6 9" id="KW-0472">Membrane</keyword>
<comment type="subcellular location">
    <subcellularLocation>
        <location evidence="1">Cell membrane</location>
        <topology evidence="1">Multi-pass membrane protein</topology>
    </subcellularLocation>
</comment>
<gene>
    <name evidence="12" type="ORF">B0I71DRAFT_130222</name>
    <name evidence="11" type="ORF">YALI1_B18236g</name>
</gene>
<evidence type="ECO:0000313" key="12">
    <source>
        <dbReference type="EMBL" id="RDW26835.1"/>
    </source>
</evidence>
<dbReference type="Proteomes" id="UP000182444">
    <property type="component" value="Chromosome 1B"/>
</dbReference>
<protein>
    <recommendedName>
        <fullName evidence="8">Sphingoid long-chain base transporter RSB1</fullName>
    </recommendedName>
</protein>
<evidence type="ECO:0000256" key="1">
    <source>
        <dbReference type="ARBA" id="ARBA00004651"/>
    </source>
</evidence>
<comment type="similarity">
    <text evidence="2">Belongs to the lipid-translocating exporter (LTE) (TC 9.A.26.1) family.</text>
</comment>
<dbReference type="GO" id="GO:0005886">
    <property type="term" value="C:plasma membrane"/>
    <property type="evidence" value="ECO:0007669"/>
    <property type="project" value="UniProtKB-SubCell"/>
</dbReference>
<dbReference type="Proteomes" id="UP000256601">
    <property type="component" value="Unassembled WGS sequence"/>
</dbReference>
<feature type="transmembrane region" description="Helical" evidence="9">
    <location>
        <begin position="279"/>
        <end position="299"/>
    </location>
</feature>
<dbReference type="GO" id="GO:0000324">
    <property type="term" value="C:fungal-type vacuole"/>
    <property type="evidence" value="ECO:0007669"/>
    <property type="project" value="TreeGrafter"/>
</dbReference>
<feature type="transmembrane region" description="Helical" evidence="9">
    <location>
        <begin position="54"/>
        <end position="71"/>
    </location>
</feature>
<evidence type="ECO:0000256" key="2">
    <source>
        <dbReference type="ARBA" id="ARBA00009969"/>
    </source>
</evidence>
<sequence>MRAWVTTFVLSTIIQGVAAGTPSAQELGLTKDQWYDWLNAHYGLYSFMPDYDSNLAGLVLFAFILLTHLALGAFWRQWWFGVCVSCGCVLEFLGFLGRFLSREISVEDESYYIMQIVCLTLAPAFVMAGVYCILAKLVVVYGESYSRLGPIVYTIIFVVGDWVSIIIQAVGGGLAATQGNSDSGTWIMVAGIAFQVLVMSIFFLFYFEFLFRVYTGRRNPEVLDSQAHRPDIEELKKGKKLPIFIVGQTIAIILIYTRSIYRIIELAGGWHGRLVINEVYMLVLDGLMMVLATYLLAIFHPGFMFGRVPMKANLHKKKLSNMKEEDLNSSHNDEERVEW</sequence>
<feature type="transmembrane region" description="Helical" evidence="9">
    <location>
        <begin position="241"/>
        <end position="259"/>
    </location>
</feature>
<dbReference type="KEGG" id="yli:2907086"/>
<feature type="chain" id="PRO_5036017800" description="Sphingoid long-chain base transporter RSB1" evidence="10">
    <location>
        <begin position="20"/>
        <end position="339"/>
    </location>
</feature>
<organism evidence="11 13">
    <name type="scientific">Yarrowia lipolytica</name>
    <name type="common">Candida lipolytica</name>
    <dbReference type="NCBI Taxonomy" id="4952"/>
    <lineage>
        <taxon>Eukaryota</taxon>
        <taxon>Fungi</taxon>
        <taxon>Dikarya</taxon>
        <taxon>Ascomycota</taxon>
        <taxon>Saccharomycotina</taxon>
        <taxon>Dipodascomycetes</taxon>
        <taxon>Dipodascales</taxon>
        <taxon>Dipodascales incertae sedis</taxon>
        <taxon>Yarrowia</taxon>
    </lineage>
</organism>
<feature type="transmembrane region" description="Helical" evidence="9">
    <location>
        <begin position="78"/>
        <end position="100"/>
    </location>
</feature>
<keyword evidence="4 9" id="KW-1133">Transmembrane helix</keyword>
<dbReference type="InterPro" id="IPR007568">
    <property type="entry name" value="RTA1"/>
</dbReference>
<evidence type="ECO:0000313" key="11">
    <source>
        <dbReference type="EMBL" id="AOW01659.1"/>
    </source>
</evidence>
<evidence type="ECO:0000313" key="13">
    <source>
        <dbReference type="Proteomes" id="UP000182444"/>
    </source>
</evidence>
<dbReference type="GO" id="GO:0006869">
    <property type="term" value="P:lipid transport"/>
    <property type="evidence" value="ECO:0007669"/>
    <property type="project" value="UniProtKB-KW"/>
</dbReference>
<dbReference type="EMBL" id="KZ858973">
    <property type="protein sequence ID" value="RDW26835.1"/>
    <property type="molecule type" value="Genomic_DNA"/>
</dbReference>
<evidence type="ECO:0000256" key="4">
    <source>
        <dbReference type="ARBA" id="ARBA00022989"/>
    </source>
</evidence>
<dbReference type="OMA" id="WIMVAGI"/>
<dbReference type="OrthoDB" id="3358017at2759"/>
<feature type="signal peptide" evidence="10">
    <location>
        <begin position="1"/>
        <end position="19"/>
    </location>
</feature>
<feature type="transmembrane region" description="Helical" evidence="9">
    <location>
        <begin position="186"/>
        <end position="207"/>
    </location>
</feature>
<dbReference type="RefSeq" id="XP_500851.1">
    <property type="nucleotide sequence ID" value="XM_500851.1"/>
</dbReference>
<dbReference type="VEuPathDB" id="FungiDB:YALI1_B18236g"/>
<evidence type="ECO:0000256" key="8">
    <source>
        <dbReference type="ARBA" id="ARBA00041117"/>
    </source>
</evidence>
<evidence type="ECO:0000256" key="10">
    <source>
        <dbReference type="SAM" id="SignalP"/>
    </source>
</evidence>
<keyword evidence="3 9" id="KW-0812">Transmembrane</keyword>
<evidence type="ECO:0000256" key="6">
    <source>
        <dbReference type="ARBA" id="ARBA00023136"/>
    </source>
</evidence>
<dbReference type="PANTHER" id="PTHR31465:SF9">
    <property type="entry name" value="SPHINGOID LONG-CHAIN BASE TRANSPORTER RSB1"/>
    <property type="match status" value="1"/>
</dbReference>
<feature type="transmembrane region" description="Helical" evidence="9">
    <location>
        <begin position="151"/>
        <end position="174"/>
    </location>
</feature>
<name>A0A1D8N7S6_YARLL</name>
<dbReference type="GeneID" id="2907086"/>
<evidence type="ECO:0000256" key="7">
    <source>
        <dbReference type="ARBA" id="ARBA00037472"/>
    </source>
</evidence>
<dbReference type="VEuPathDB" id="FungiDB:YALI0_B13728g"/>
<keyword evidence="10" id="KW-0732">Signal</keyword>
<keyword evidence="5" id="KW-0445">Lipid transport</keyword>
<dbReference type="eggNOG" id="ENOG502QU4U">
    <property type="taxonomic scope" value="Eukaryota"/>
</dbReference>
<feature type="transmembrane region" description="Helical" evidence="9">
    <location>
        <begin position="112"/>
        <end position="139"/>
    </location>
</feature>
<dbReference type="EMBL" id="CP017554">
    <property type="protein sequence ID" value="AOW01659.1"/>
    <property type="molecule type" value="Genomic_DNA"/>
</dbReference>
<comment type="function">
    <text evidence="7">Catalyzes the ATP-dependent translocation of sphingoid long-chain bases (LCBs) from the cytoplasmic site toward the extracytoplasmic side of the membrane (flip-flop). Involved in the establishment of the functional lipid asymmetry of the plasma membrane. Regulates intracellular levels of LCBs, sphingolipid precursors that are growth inhibitory at increased levels.</text>
</comment>
<evidence type="ECO:0000256" key="3">
    <source>
        <dbReference type="ARBA" id="ARBA00022692"/>
    </source>
</evidence>
<evidence type="ECO:0000256" key="5">
    <source>
        <dbReference type="ARBA" id="ARBA00023055"/>
    </source>
</evidence>
<dbReference type="Pfam" id="PF04479">
    <property type="entry name" value="RTA1"/>
    <property type="match status" value="1"/>
</dbReference>
<dbReference type="PANTHER" id="PTHR31465">
    <property type="entry name" value="PROTEIN RTA1-RELATED"/>
    <property type="match status" value="1"/>
</dbReference>
<reference evidence="12 14" key="2">
    <citation type="submission" date="2018-07" db="EMBL/GenBank/DDBJ databases">
        <title>Draft Genome Assemblies for Five Robust Yarrowia lipolytica Strains Exhibiting High Lipid Production and Pentose Sugar Utilization and Sugar Alcohol Secretion from Undetoxified Lignocellulosic Biomass Hydrolysates.</title>
        <authorList>
            <consortium name="DOE Joint Genome Institute"/>
            <person name="Walker C."/>
            <person name="Ryu S."/>
            <person name="Na H."/>
            <person name="Zane M."/>
            <person name="LaButti K."/>
            <person name="Lipzen A."/>
            <person name="Haridas S."/>
            <person name="Barry K."/>
            <person name="Grigoriev I.V."/>
            <person name="Quarterman J."/>
            <person name="Slininger P."/>
            <person name="Dien B."/>
            <person name="Trinh C.T."/>
        </authorList>
    </citation>
    <scope>NUCLEOTIDE SEQUENCE [LARGE SCALE GENOMIC DNA]</scope>
    <source>
        <strain evidence="12 14">YB392</strain>
    </source>
</reference>
<evidence type="ECO:0000256" key="9">
    <source>
        <dbReference type="SAM" id="Phobius"/>
    </source>
</evidence>
<dbReference type="AlphaFoldDB" id="A0A1D8N7S6"/>
<accession>A0A1D8N7S6</accession>
<evidence type="ECO:0000313" key="14">
    <source>
        <dbReference type="Proteomes" id="UP000256601"/>
    </source>
</evidence>
<reference evidence="11 13" key="1">
    <citation type="journal article" date="2016" name="PLoS ONE">
        <title>Sequence Assembly of Yarrowia lipolytica Strain W29/CLIB89 Shows Transposable Element Diversity.</title>
        <authorList>
            <person name="Magnan C."/>
            <person name="Yu J."/>
            <person name="Chang I."/>
            <person name="Jahn E."/>
            <person name="Kanomata Y."/>
            <person name="Wu J."/>
            <person name="Zeller M."/>
            <person name="Oakes M."/>
            <person name="Baldi P."/>
            <person name="Sandmeyer S."/>
        </authorList>
    </citation>
    <scope>NUCLEOTIDE SEQUENCE [LARGE SCALE GENOMIC DNA]</scope>
    <source>
        <strain evidence="11">CLIB89</strain>
        <strain evidence="13">CLIB89(W29)</strain>
    </source>
</reference>
<keyword evidence="5" id="KW-0813">Transport</keyword>
<proteinExistence type="inferred from homology"/>